<dbReference type="OrthoDB" id="2574168at2759"/>
<feature type="region of interest" description="Disordered" evidence="1">
    <location>
        <begin position="256"/>
        <end position="382"/>
    </location>
</feature>
<evidence type="ECO:0000313" key="3">
    <source>
        <dbReference type="Proteomes" id="UP000279259"/>
    </source>
</evidence>
<feature type="region of interest" description="Disordered" evidence="1">
    <location>
        <begin position="387"/>
        <end position="406"/>
    </location>
</feature>
<accession>A0A427YLH4</accession>
<gene>
    <name evidence="2" type="ORF">EHS25_009332</name>
</gene>
<dbReference type="AlphaFoldDB" id="A0A427YLH4"/>
<name>A0A427YLH4_9TREE</name>
<feature type="compositionally biased region" description="Low complexity" evidence="1">
    <location>
        <begin position="1"/>
        <end position="25"/>
    </location>
</feature>
<feature type="region of interest" description="Disordered" evidence="1">
    <location>
        <begin position="419"/>
        <end position="439"/>
    </location>
</feature>
<proteinExistence type="predicted"/>
<feature type="compositionally biased region" description="Low complexity" evidence="1">
    <location>
        <begin position="351"/>
        <end position="366"/>
    </location>
</feature>
<feature type="compositionally biased region" description="Basic and acidic residues" evidence="1">
    <location>
        <begin position="117"/>
        <end position="133"/>
    </location>
</feature>
<sequence length="439" mass="46412">MPSLVSPTSPSLASASASKSYAPLADEVNPPFGNIAPAPTVTRNGTIVYGKRADSSSTVSSGSGGSGSGSASVSRSGSLGRGGAGSGRSSPDPPSIVMRGLRSESEETLNPARAKLAARETGHRSDDGEHPFEGDMGQIQREEGMGLGTGSGYGLREDKVDYKGKGKDKAWDLEQGRVEEVYGVSGRYPPTNEEEEEEKRVQEVKPRSYGSARYGAASRLATLPPDPHFADDRFRLAATASFSLWEYRREAELPDGLCRGMWSGRGVNGSERIDEDNEGEVPLQRTSISPSSMPDPYANPYDPPQVSTIPKMVVSPARSPTEHRNPFTDPSTSPASVDPDAKPSSNGYFYTPTTTSTHRRQQSTSSDIVSPSEAGFTYGGPGWRGGGAVAGAAAQGGQGGHVEQGQEKWWHSLCAWGKDLDGGHGEDVDGQAGRTNPFE</sequence>
<keyword evidence="3" id="KW-1185">Reference proteome</keyword>
<dbReference type="EMBL" id="RSCD01000007">
    <property type="protein sequence ID" value="RSH91962.1"/>
    <property type="molecule type" value="Genomic_DNA"/>
</dbReference>
<feature type="region of interest" description="Disordered" evidence="1">
    <location>
        <begin position="184"/>
        <end position="210"/>
    </location>
</feature>
<evidence type="ECO:0000256" key="1">
    <source>
        <dbReference type="SAM" id="MobiDB-lite"/>
    </source>
</evidence>
<evidence type="ECO:0000313" key="2">
    <source>
        <dbReference type="EMBL" id="RSH91962.1"/>
    </source>
</evidence>
<feature type="region of interest" description="Disordered" evidence="1">
    <location>
        <begin position="1"/>
        <end position="160"/>
    </location>
</feature>
<reference evidence="2 3" key="1">
    <citation type="submission" date="2018-11" db="EMBL/GenBank/DDBJ databases">
        <title>Genome sequence of Saitozyma podzolica DSM 27192.</title>
        <authorList>
            <person name="Aliyu H."/>
            <person name="Gorte O."/>
            <person name="Ochsenreither K."/>
        </authorList>
    </citation>
    <scope>NUCLEOTIDE SEQUENCE [LARGE SCALE GENOMIC DNA]</scope>
    <source>
        <strain evidence="2 3">DSM 27192</strain>
    </source>
</reference>
<feature type="compositionally biased region" description="Low complexity" evidence="1">
    <location>
        <begin position="69"/>
        <end position="78"/>
    </location>
</feature>
<protein>
    <submittedName>
        <fullName evidence="2">Uncharacterized protein</fullName>
    </submittedName>
</protein>
<organism evidence="2 3">
    <name type="scientific">Saitozyma podzolica</name>
    <dbReference type="NCBI Taxonomy" id="1890683"/>
    <lineage>
        <taxon>Eukaryota</taxon>
        <taxon>Fungi</taxon>
        <taxon>Dikarya</taxon>
        <taxon>Basidiomycota</taxon>
        <taxon>Agaricomycotina</taxon>
        <taxon>Tremellomycetes</taxon>
        <taxon>Tremellales</taxon>
        <taxon>Trimorphomycetaceae</taxon>
        <taxon>Saitozyma</taxon>
    </lineage>
</organism>
<dbReference type="Proteomes" id="UP000279259">
    <property type="component" value="Unassembled WGS sequence"/>
</dbReference>
<feature type="compositionally biased region" description="Gly residues" evidence="1">
    <location>
        <begin position="387"/>
        <end position="402"/>
    </location>
</feature>
<comment type="caution">
    <text evidence="2">The sequence shown here is derived from an EMBL/GenBank/DDBJ whole genome shotgun (WGS) entry which is preliminary data.</text>
</comment>